<dbReference type="PANTHER" id="PTHR19932">
    <property type="entry name" value="WD REPEAT AND HMG-BOX DNA BINDING PROTEIN"/>
    <property type="match status" value="1"/>
</dbReference>
<feature type="domain" description="WDHD1 first WD40" evidence="8">
    <location>
        <begin position="14"/>
        <end position="292"/>
    </location>
</feature>
<dbReference type="Pfam" id="PF12341">
    <property type="entry name" value="Mcl1_mid"/>
    <property type="match status" value="1"/>
</dbReference>
<dbReference type="STRING" id="1382522.W6MTI6"/>
<evidence type="ECO:0000259" key="6">
    <source>
        <dbReference type="Pfam" id="PF12341"/>
    </source>
</evidence>
<sequence length="829" mass="92018">MVQGAKLDVFSLGGKTWAEHSSSGDTLIVAGNSGLAKIFNTRTPEDEPTVIDIPDRFSSFVVGPKDNVFVVTSNSGEAEYFSLTEPIESKGKLVRSELPLRDACFTHSGKSVLIGGDDGELILVDLESEPMTSKKFPAGDQVVSLSYNKVFELAAVTLFGGKVRIFSLTSSEPQAVASLQMYLPTHNAFYDEEKEDSRCLRCAWSPDGDYLAVPSASGELRIFDRGEYEEPSLTLTFKSDVISYDWSPNGRYIAAVSSDKLLSIYEVTSQKVVNSSALQQTITNVSWRKNGTSYDVVLGSLAGQIVKYEKVVDQTPAEVSSKRDAASLFVDDEASDDDEGNSDEEEEEEEEVRQKGSSRTSPGIDDSGYGLGDDFIIDDDNAGYVSEKRDHDDLFGEGPRKARKVSGRDPTVRSVSEHTPAYKIVPYSCGETTWNNSKRYLTMNSVGYTWSVKQDEDSTITVSFFDRGSHKEYYFKDTFGYDVASMDDNAVLLGVSGKDSKSSPKSRIFFRSHERPDESWERVINTAKGEILTSVALSSNSIVVCTSFGYIRRFTLQGLLESIEKAKPVVACVTSDRYVFTVSLSGPYQFSYSLQDLDGKFLQRDAGLPLHIPSELQEGRHILKGLFFSNDGDPCLVGQDDMLLVLSRWREPLQARWMPILDTQLGLEKMASGTNLRCWPLGLFKDQFAFIIVKGSYYPSFPLTIPSELEIKIPVHSSHEEDDEQRAEEELARSRTMGELLNDAIASEELEGEEATDRLREYSLLFDKSLLKLFATACTEQNSLKAISLAVHLRDDKALAAAGRIAERLELTALANKVNKIRESRLEFD</sequence>
<dbReference type="InterPro" id="IPR036322">
    <property type="entry name" value="WD40_repeat_dom_sf"/>
</dbReference>
<evidence type="ECO:0000256" key="5">
    <source>
        <dbReference type="SAM" id="MobiDB-lite"/>
    </source>
</evidence>
<accession>W6MTI6</accession>
<keyword evidence="10" id="KW-1185">Reference proteome</keyword>
<dbReference type="GO" id="GO:0042802">
    <property type="term" value="F:identical protein binding"/>
    <property type="evidence" value="ECO:0007669"/>
    <property type="project" value="EnsemblFungi"/>
</dbReference>
<dbReference type="SMART" id="SM00320">
    <property type="entry name" value="WD40"/>
    <property type="match status" value="3"/>
</dbReference>
<feature type="compositionally biased region" description="Basic and acidic residues" evidence="5">
    <location>
        <begin position="389"/>
        <end position="411"/>
    </location>
</feature>
<dbReference type="EMBL" id="HG793125">
    <property type="protein sequence ID" value="CDK25075.1"/>
    <property type="molecule type" value="Genomic_DNA"/>
</dbReference>
<dbReference type="InterPro" id="IPR015943">
    <property type="entry name" value="WD40/YVTN_repeat-like_dom_sf"/>
</dbReference>
<dbReference type="PANTHER" id="PTHR19932:SF10">
    <property type="entry name" value="WD REPEAT AND HMG-BOX DNA-BINDING PROTEIN 1"/>
    <property type="match status" value="1"/>
</dbReference>
<reference evidence="9" key="1">
    <citation type="submission" date="2013-12" db="EMBL/GenBank/DDBJ databases">
        <authorList>
            <person name="Genoscope - CEA"/>
        </authorList>
    </citation>
    <scope>NUCLEOTIDE SEQUENCE</scope>
    <source>
        <strain evidence="9">CBS 1993</strain>
    </source>
</reference>
<evidence type="ECO:0000256" key="1">
    <source>
        <dbReference type="ARBA" id="ARBA00004123"/>
    </source>
</evidence>
<organism evidence="9 10">
    <name type="scientific">Kuraishia capsulata CBS 1993</name>
    <dbReference type="NCBI Taxonomy" id="1382522"/>
    <lineage>
        <taxon>Eukaryota</taxon>
        <taxon>Fungi</taxon>
        <taxon>Dikarya</taxon>
        <taxon>Ascomycota</taxon>
        <taxon>Saccharomycotina</taxon>
        <taxon>Pichiomycetes</taxon>
        <taxon>Pichiales</taxon>
        <taxon>Pichiaceae</taxon>
        <taxon>Kuraishia</taxon>
    </lineage>
</organism>
<dbReference type="GO" id="GO:0043596">
    <property type="term" value="C:nuclear replication fork"/>
    <property type="evidence" value="ECO:0007669"/>
    <property type="project" value="EnsemblFungi"/>
</dbReference>
<dbReference type="InterPro" id="IPR001680">
    <property type="entry name" value="WD40_rpt"/>
</dbReference>
<dbReference type="InterPro" id="IPR048591">
    <property type="entry name" value="WDHD1/CFT4_hel"/>
</dbReference>
<dbReference type="GO" id="GO:0000727">
    <property type="term" value="P:double-strand break repair via break-induced replication"/>
    <property type="evidence" value="ECO:0007669"/>
    <property type="project" value="EnsemblFungi"/>
</dbReference>
<name>W6MTI6_9ASCO</name>
<keyword evidence="4" id="KW-0539">Nucleus</keyword>
<feature type="region of interest" description="Disordered" evidence="5">
    <location>
        <begin position="389"/>
        <end position="414"/>
    </location>
</feature>
<protein>
    <submittedName>
        <fullName evidence="9">Uncharacterized protein</fullName>
    </submittedName>
</protein>
<dbReference type="RefSeq" id="XP_022457090.1">
    <property type="nucleotide sequence ID" value="XM_022605642.1"/>
</dbReference>
<evidence type="ECO:0000256" key="4">
    <source>
        <dbReference type="ARBA" id="ARBA00023242"/>
    </source>
</evidence>
<evidence type="ECO:0000313" key="10">
    <source>
        <dbReference type="Proteomes" id="UP000019384"/>
    </source>
</evidence>
<dbReference type="GeneID" id="34518478"/>
<dbReference type="GO" id="GO:0003682">
    <property type="term" value="F:chromatin binding"/>
    <property type="evidence" value="ECO:0007669"/>
    <property type="project" value="EnsemblFungi"/>
</dbReference>
<gene>
    <name evidence="9" type="ORF">KUCA_T00001042001</name>
</gene>
<feature type="region of interest" description="Disordered" evidence="5">
    <location>
        <begin position="322"/>
        <end position="372"/>
    </location>
</feature>
<keyword evidence="2" id="KW-0853">WD repeat</keyword>
<dbReference type="AlphaFoldDB" id="W6MTI6"/>
<dbReference type="OrthoDB" id="427368at2759"/>
<evidence type="ECO:0000259" key="8">
    <source>
        <dbReference type="Pfam" id="PF24817"/>
    </source>
</evidence>
<evidence type="ECO:0000313" key="9">
    <source>
        <dbReference type="EMBL" id="CDK25075.1"/>
    </source>
</evidence>
<dbReference type="InterPro" id="IPR022100">
    <property type="entry name" value="WDHD1/CFT4_beta-prop_2nd"/>
</dbReference>
<reference evidence="9" key="2">
    <citation type="submission" date="2014-02" db="EMBL/GenBank/DDBJ databases">
        <title>Complete DNA sequence of /Kuraishia capsulata/ illustrates novel genomic features among budding yeasts (/Saccharomycotina/).</title>
        <authorList>
            <person name="Morales L."/>
            <person name="Noel B."/>
            <person name="Porcel B."/>
            <person name="Marcet-Houben M."/>
            <person name="Hullo M-F."/>
            <person name="Sacerdot C."/>
            <person name="Tekaia F."/>
            <person name="Leh-Louis V."/>
            <person name="Despons L."/>
            <person name="Khanna V."/>
            <person name="Aury J-M."/>
            <person name="Barbe V."/>
            <person name="Couloux A."/>
            <person name="Labadie K."/>
            <person name="Pelletier E."/>
            <person name="Souciet J-L."/>
            <person name="Boekhout T."/>
            <person name="Gabaldon T."/>
            <person name="Wincker P."/>
            <person name="Dujon B."/>
        </authorList>
    </citation>
    <scope>NUCLEOTIDE SEQUENCE</scope>
    <source>
        <strain evidence="9">CBS 1993</strain>
    </source>
</reference>
<feature type="domain" description="WDHD1/CFT4 helical bundle" evidence="7">
    <location>
        <begin position="726"/>
        <end position="827"/>
    </location>
</feature>
<evidence type="ECO:0000256" key="3">
    <source>
        <dbReference type="ARBA" id="ARBA00022737"/>
    </source>
</evidence>
<dbReference type="GO" id="GO:0034085">
    <property type="term" value="P:establishment of sister chromatid cohesion"/>
    <property type="evidence" value="ECO:0007669"/>
    <property type="project" value="EnsemblFungi"/>
</dbReference>
<proteinExistence type="predicted"/>
<dbReference type="Pfam" id="PF20946">
    <property type="entry name" value="Ctf4_C"/>
    <property type="match status" value="1"/>
</dbReference>
<dbReference type="InterPro" id="IPR057646">
    <property type="entry name" value="WD40_WDHD1_1st"/>
</dbReference>
<dbReference type="HOGENOM" id="CLU_004219_2_0_1"/>
<comment type="subcellular location">
    <subcellularLocation>
        <location evidence="1">Nucleus</location>
    </subcellularLocation>
</comment>
<dbReference type="GO" id="GO:0007064">
    <property type="term" value="P:mitotic sister chromatid cohesion"/>
    <property type="evidence" value="ECO:0007669"/>
    <property type="project" value="EnsemblFungi"/>
</dbReference>
<evidence type="ECO:0000259" key="7">
    <source>
        <dbReference type="Pfam" id="PF20946"/>
    </source>
</evidence>
<feature type="domain" description="WDHD1/CFT4 second beta-propeller" evidence="6">
    <location>
        <begin position="426"/>
        <end position="715"/>
    </location>
</feature>
<dbReference type="Pfam" id="PF24817">
    <property type="entry name" value="WD40_WDHD1_1st"/>
    <property type="match status" value="1"/>
</dbReference>
<dbReference type="GO" id="GO:0006270">
    <property type="term" value="P:DNA replication initiation"/>
    <property type="evidence" value="ECO:0007669"/>
    <property type="project" value="EnsemblFungi"/>
</dbReference>
<dbReference type="GO" id="GO:0000278">
    <property type="term" value="P:mitotic cell cycle"/>
    <property type="evidence" value="ECO:0007669"/>
    <property type="project" value="TreeGrafter"/>
</dbReference>
<evidence type="ECO:0000256" key="2">
    <source>
        <dbReference type="ARBA" id="ARBA00022574"/>
    </source>
</evidence>
<keyword evidence="3" id="KW-0677">Repeat</keyword>
<dbReference type="Gene3D" id="2.130.10.10">
    <property type="entry name" value="YVTN repeat-like/Quinoprotein amine dehydrogenase"/>
    <property type="match status" value="2"/>
</dbReference>
<feature type="compositionally biased region" description="Acidic residues" evidence="5">
    <location>
        <begin position="330"/>
        <end position="351"/>
    </location>
</feature>
<dbReference type="SUPFAM" id="SSF50978">
    <property type="entry name" value="WD40 repeat-like"/>
    <property type="match status" value="1"/>
</dbReference>
<dbReference type="Proteomes" id="UP000019384">
    <property type="component" value="Unassembled WGS sequence"/>
</dbReference>